<protein>
    <submittedName>
        <fullName evidence="2">ABC-type transport system involved in multi-copper enzyme maturation, permease component</fullName>
    </submittedName>
</protein>
<dbReference type="Pfam" id="PF12679">
    <property type="entry name" value="ABC2_membrane_2"/>
    <property type="match status" value="1"/>
</dbReference>
<dbReference type="STRING" id="145857.GA0070616_2079"/>
<feature type="transmembrane region" description="Helical" evidence="1">
    <location>
        <begin position="239"/>
        <end position="262"/>
    </location>
</feature>
<evidence type="ECO:0000313" key="2">
    <source>
        <dbReference type="EMBL" id="SCL20751.1"/>
    </source>
</evidence>
<keyword evidence="1" id="KW-0812">Transmembrane</keyword>
<feature type="transmembrane region" description="Helical" evidence="1">
    <location>
        <begin position="210"/>
        <end position="232"/>
    </location>
</feature>
<proteinExistence type="predicted"/>
<feature type="transmembrane region" description="Helical" evidence="1">
    <location>
        <begin position="120"/>
        <end position="142"/>
    </location>
</feature>
<dbReference type="EMBL" id="FMHT01000003">
    <property type="protein sequence ID" value="SCL20751.1"/>
    <property type="molecule type" value="Genomic_DNA"/>
</dbReference>
<dbReference type="Proteomes" id="UP000199699">
    <property type="component" value="Unassembled WGS sequence"/>
</dbReference>
<dbReference type="PANTHER" id="PTHR37305">
    <property type="entry name" value="INTEGRAL MEMBRANE PROTEIN-RELATED"/>
    <property type="match status" value="1"/>
</dbReference>
<dbReference type="RefSeq" id="WP_091090411.1">
    <property type="nucleotide sequence ID" value="NZ_FMHT01000003.1"/>
</dbReference>
<dbReference type="GO" id="GO:0140359">
    <property type="term" value="F:ABC-type transporter activity"/>
    <property type="evidence" value="ECO:0007669"/>
    <property type="project" value="InterPro"/>
</dbReference>
<feature type="transmembrane region" description="Helical" evidence="1">
    <location>
        <begin position="163"/>
        <end position="190"/>
    </location>
</feature>
<dbReference type="OrthoDB" id="3352119at2"/>
<reference evidence="2 3" key="1">
    <citation type="submission" date="2016-06" db="EMBL/GenBank/DDBJ databases">
        <authorList>
            <person name="Kjaerup R.B."/>
            <person name="Dalgaard T.S."/>
            <person name="Juul-Madsen H.R."/>
        </authorList>
    </citation>
    <scope>NUCLEOTIDE SEQUENCE [LARGE SCALE GENOMIC DNA]</scope>
    <source>
        <strain evidence="2 3">DSM 43818</strain>
    </source>
</reference>
<keyword evidence="3" id="KW-1185">Reference proteome</keyword>
<dbReference type="AlphaFoldDB" id="A0A1C6RU55"/>
<name>A0A1C6RU55_9ACTN</name>
<dbReference type="GO" id="GO:0005886">
    <property type="term" value="C:plasma membrane"/>
    <property type="evidence" value="ECO:0007669"/>
    <property type="project" value="UniProtKB-SubCell"/>
</dbReference>
<evidence type="ECO:0000313" key="3">
    <source>
        <dbReference type="Proteomes" id="UP000199699"/>
    </source>
</evidence>
<feature type="transmembrane region" description="Helical" evidence="1">
    <location>
        <begin position="314"/>
        <end position="332"/>
    </location>
</feature>
<gene>
    <name evidence="2" type="ORF">GA0070616_2079</name>
</gene>
<sequence>MSLFRTELRRLAKRRFARFATLAGLLVLAAVLAGMFFTNQKIDAAQLAKAERAAEAEYQSQLRYVEQHRTECEQAKAAGTADEQRFPADCADITPAPRESFQAEWHLPPTFVFRDGFGEMVIPFAAIMALIGFVVGASFVGAEWSTGGMMNLLLWRPKRLTVLLTKLGALLTGLLAVALPTAVLWAAGFWLVATFRGSTEGVTSGAWQSFALTGLRGVTLALVAAIIGFALASLGRHTAMALGGAIGVMIVGQVGLGILLGMSGVRFPEAWLLPTYVYAWMAKKVELQDWDACNVSYTGECQPDVLEITWQQSSVLFAVAVTVILGAAMWFMRRRDIT</sequence>
<keyword evidence="1" id="KW-0472">Membrane</keyword>
<evidence type="ECO:0000256" key="1">
    <source>
        <dbReference type="SAM" id="Phobius"/>
    </source>
</evidence>
<organism evidence="2 3">
    <name type="scientific">Micromonospora nigra</name>
    <dbReference type="NCBI Taxonomy" id="145857"/>
    <lineage>
        <taxon>Bacteria</taxon>
        <taxon>Bacillati</taxon>
        <taxon>Actinomycetota</taxon>
        <taxon>Actinomycetes</taxon>
        <taxon>Micromonosporales</taxon>
        <taxon>Micromonosporaceae</taxon>
        <taxon>Micromonospora</taxon>
    </lineage>
</organism>
<keyword evidence="1" id="KW-1133">Transmembrane helix</keyword>
<dbReference type="PANTHER" id="PTHR37305:SF1">
    <property type="entry name" value="MEMBRANE PROTEIN"/>
    <property type="match status" value="1"/>
</dbReference>
<accession>A0A1C6RU55</accession>